<organism evidence="3 4">
    <name type="scientific">Rhizoclosmatium globosum</name>
    <dbReference type="NCBI Taxonomy" id="329046"/>
    <lineage>
        <taxon>Eukaryota</taxon>
        <taxon>Fungi</taxon>
        <taxon>Fungi incertae sedis</taxon>
        <taxon>Chytridiomycota</taxon>
        <taxon>Chytridiomycota incertae sedis</taxon>
        <taxon>Chytridiomycetes</taxon>
        <taxon>Chytridiales</taxon>
        <taxon>Chytriomycetaceae</taxon>
        <taxon>Rhizoclosmatium</taxon>
    </lineage>
</organism>
<sequence length="203" mass="23283">MDYSAFIDILIDFAEVSIHTILAERNVYPPDIFTKCQKYGLIVRKSRHPALNGYIKDFLMAIRADLQQGSVQKIHIVILDIGSNPIEKFTLRIRDVYDHITQQSKQSAMTCITVPECESYFHTLMQKLLFLDTRLGKTPTDCTFELLCELAEGKEYPQSYEENVPWVQAESSIVYIQQSSIMPLKSLDAGIVKVEMVVEKTRQ</sequence>
<accession>A0A1Y2BV52</accession>
<dbReference type="Proteomes" id="UP000193642">
    <property type="component" value="Unassembled WGS sequence"/>
</dbReference>
<dbReference type="STRING" id="329046.A0A1Y2BV52"/>
<dbReference type="GO" id="GO:0016035">
    <property type="term" value="C:zeta DNA polymerase complex"/>
    <property type="evidence" value="ECO:0007669"/>
    <property type="project" value="TreeGrafter"/>
</dbReference>
<keyword evidence="3" id="KW-0238">DNA-binding</keyword>
<dbReference type="PROSITE" id="PS50815">
    <property type="entry name" value="HORMA"/>
    <property type="match status" value="1"/>
</dbReference>
<dbReference type="PANTHER" id="PTHR11842:SF10">
    <property type="entry name" value="MITOTIC SPINDLE ASSEMBLY CHECKPOINT PROTEIN MAD2B"/>
    <property type="match status" value="1"/>
</dbReference>
<dbReference type="Pfam" id="PF02301">
    <property type="entry name" value="HORMA"/>
    <property type="match status" value="1"/>
</dbReference>
<dbReference type="Gene3D" id="3.30.900.10">
    <property type="entry name" value="HORMA domain"/>
    <property type="match status" value="1"/>
</dbReference>
<dbReference type="OrthoDB" id="21254at2759"/>
<feature type="domain" description="HORMA" evidence="2">
    <location>
        <begin position="4"/>
        <end position="198"/>
    </location>
</feature>
<reference evidence="3 4" key="1">
    <citation type="submission" date="2016-07" db="EMBL/GenBank/DDBJ databases">
        <title>Pervasive Adenine N6-methylation of Active Genes in Fungi.</title>
        <authorList>
            <consortium name="DOE Joint Genome Institute"/>
            <person name="Mondo S.J."/>
            <person name="Dannebaum R.O."/>
            <person name="Kuo R.C."/>
            <person name="Labutti K."/>
            <person name="Haridas S."/>
            <person name="Kuo A."/>
            <person name="Salamov A."/>
            <person name="Ahrendt S.R."/>
            <person name="Lipzen A."/>
            <person name="Sullivan W."/>
            <person name="Andreopoulos W.B."/>
            <person name="Clum A."/>
            <person name="Lindquist E."/>
            <person name="Daum C."/>
            <person name="Ramamoorthy G.K."/>
            <person name="Gryganskyi A."/>
            <person name="Culley D."/>
            <person name="Magnuson J.K."/>
            <person name="James T.Y."/>
            <person name="O'Malley M.A."/>
            <person name="Stajich J.E."/>
            <person name="Spatafora J.W."/>
            <person name="Visel A."/>
            <person name="Grigoriev I.V."/>
        </authorList>
    </citation>
    <scope>NUCLEOTIDE SEQUENCE [LARGE SCALE GENOMIC DNA]</scope>
    <source>
        <strain evidence="3 4">JEL800</strain>
    </source>
</reference>
<keyword evidence="4" id="KW-1185">Reference proteome</keyword>
<dbReference type="AlphaFoldDB" id="A0A1Y2BV52"/>
<protein>
    <submittedName>
        <fullName evidence="3">DNA-binding protein</fullName>
    </submittedName>
</protein>
<evidence type="ECO:0000313" key="4">
    <source>
        <dbReference type="Proteomes" id="UP000193642"/>
    </source>
</evidence>
<dbReference type="InterPro" id="IPR045091">
    <property type="entry name" value="Mad2-like"/>
</dbReference>
<evidence type="ECO:0000256" key="1">
    <source>
        <dbReference type="ARBA" id="ARBA00010348"/>
    </source>
</evidence>
<dbReference type="EMBL" id="MCGO01000043">
    <property type="protein sequence ID" value="ORY38554.1"/>
    <property type="molecule type" value="Genomic_DNA"/>
</dbReference>
<gene>
    <name evidence="3" type="ORF">BCR33DRAFT_720600</name>
</gene>
<name>A0A1Y2BV52_9FUNG</name>
<dbReference type="PANTHER" id="PTHR11842">
    <property type="entry name" value="MITOTIC SPINDLE ASSEMBLY CHECKPOINT PROTEIN MAD2"/>
    <property type="match status" value="1"/>
</dbReference>
<dbReference type="SUPFAM" id="SSF56019">
    <property type="entry name" value="The spindle assembly checkpoint protein mad2"/>
    <property type="match status" value="1"/>
</dbReference>
<dbReference type="GO" id="GO:0003677">
    <property type="term" value="F:DNA binding"/>
    <property type="evidence" value="ECO:0007669"/>
    <property type="project" value="UniProtKB-KW"/>
</dbReference>
<evidence type="ECO:0000259" key="2">
    <source>
        <dbReference type="PROSITE" id="PS50815"/>
    </source>
</evidence>
<proteinExistence type="inferred from homology"/>
<dbReference type="InterPro" id="IPR003511">
    <property type="entry name" value="HORMA_dom"/>
</dbReference>
<comment type="similarity">
    <text evidence="1">Belongs to the MAD2 family.</text>
</comment>
<comment type="caution">
    <text evidence="3">The sequence shown here is derived from an EMBL/GenBank/DDBJ whole genome shotgun (WGS) entry which is preliminary data.</text>
</comment>
<dbReference type="InterPro" id="IPR036570">
    <property type="entry name" value="HORMA_dom_sf"/>
</dbReference>
<evidence type="ECO:0000313" key="3">
    <source>
        <dbReference type="EMBL" id="ORY38554.1"/>
    </source>
</evidence>